<evidence type="ECO:0000259" key="1">
    <source>
        <dbReference type="Pfam" id="PF02441"/>
    </source>
</evidence>
<protein>
    <submittedName>
        <fullName evidence="2">Flavoprotein</fullName>
    </submittedName>
</protein>
<dbReference type="EMBL" id="JAGSOH010000073">
    <property type="protein sequence ID" value="MBR7829054.1"/>
    <property type="molecule type" value="Genomic_DNA"/>
</dbReference>
<proteinExistence type="predicted"/>
<feature type="domain" description="Flavoprotein" evidence="1">
    <location>
        <begin position="12"/>
        <end position="131"/>
    </location>
</feature>
<dbReference type="SUPFAM" id="SSF52507">
    <property type="entry name" value="Homo-oligomeric flavin-containing Cys decarboxylases, HFCD"/>
    <property type="match status" value="1"/>
</dbReference>
<evidence type="ECO:0000313" key="2">
    <source>
        <dbReference type="EMBL" id="MBR7829054.1"/>
    </source>
</evidence>
<dbReference type="GO" id="GO:0003824">
    <property type="term" value="F:catalytic activity"/>
    <property type="evidence" value="ECO:0007669"/>
    <property type="project" value="InterPro"/>
</dbReference>
<evidence type="ECO:0000313" key="3">
    <source>
        <dbReference type="Proteomes" id="UP000676325"/>
    </source>
</evidence>
<gene>
    <name evidence="2" type="ORF">KDK95_22295</name>
</gene>
<name>A0A941EK27_9ACTN</name>
<organism evidence="2 3">
    <name type="scientific">Actinospica acidithermotolerans</name>
    <dbReference type="NCBI Taxonomy" id="2828514"/>
    <lineage>
        <taxon>Bacteria</taxon>
        <taxon>Bacillati</taxon>
        <taxon>Actinomycetota</taxon>
        <taxon>Actinomycetes</taxon>
        <taxon>Catenulisporales</taxon>
        <taxon>Actinospicaceae</taxon>
        <taxon>Actinospica</taxon>
    </lineage>
</organism>
<dbReference type="Pfam" id="PF02441">
    <property type="entry name" value="Flavoprotein"/>
    <property type="match status" value="1"/>
</dbReference>
<reference evidence="2" key="1">
    <citation type="submission" date="2021-04" db="EMBL/GenBank/DDBJ databases">
        <title>Genome based classification of Actinospica acidithermotolerans sp. nov., an actinobacterium isolated from an Indonesian hot spring.</title>
        <authorList>
            <person name="Kusuma A.B."/>
            <person name="Putra K.E."/>
            <person name="Nafisah S."/>
            <person name="Loh J."/>
            <person name="Nouioui I."/>
            <person name="Goodfellow M."/>
        </authorList>
    </citation>
    <scope>NUCLEOTIDE SEQUENCE</scope>
    <source>
        <strain evidence="2">MGRD01-02</strain>
    </source>
</reference>
<dbReference type="RefSeq" id="WP_212520190.1">
    <property type="nucleotide sequence ID" value="NZ_JAGSOH010000073.1"/>
</dbReference>
<comment type="caution">
    <text evidence="2">The sequence shown here is derived from an EMBL/GenBank/DDBJ whole genome shotgun (WGS) entry which is preliminary data.</text>
</comment>
<dbReference type="Proteomes" id="UP000676325">
    <property type="component" value="Unassembled WGS sequence"/>
</dbReference>
<dbReference type="Gene3D" id="3.40.50.1950">
    <property type="entry name" value="Flavin prenyltransferase-like"/>
    <property type="match status" value="1"/>
</dbReference>
<dbReference type="AlphaFoldDB" id="A0A941EK27"/>
<keyword evidence="3" id="KW-1185">Reference proteome</keyword>
<sequence>MTTTDDRRVLYLVACAAPPTLKIETLIELAQADGWDTCLILSPRAAAWREATVPALAQLTGHPVRHDYKMPWEPDVLPAPDAMLVCPATANTINKWALGIADELHLGLVTEAIGKRLPLVALPHLNAAQAAHPAFPVNVAVLRAAGVKILLGPGGFVPHEPGATVRPEYPWAAGLAALKHETPENA</sequence>
<accession>A0A941EK27</accession>
<dbReference type="InterPro" id="IPR003382">
    <property type="entry name" value="Flavoprotein"/>
</dbReference>
<dbReference type="InterPro" id="IPR036551">
    <property type="entry name" value="Flavin_trans-like"/>
</dbReference>